<dbReference type="EMBL" id="JBHMDO010000053">
    <property type="protein sequence ID" value="MFB9330716.1"/>
    <property type="molecule type" value="Genomic_DNA"/>
</dbReference>
<dbReference type="Gene3D" id="1.10.1660.10">
    <property type="match status" value="1"/>
</dbReference>
<sequence>MSSMQLVYIKEHKDEFVKNIFSSAQSAFDQIVIYRMVEDLLGVAGFKLPPVADEVLSEDPDVFEKFKHEALQAWTLAAAPKVEYYSTSEVADMVGVSQKTISRWVARGQFKGVMREVTGQHIEIPSTSVLTMPNGTEVLVGKLAAKYQEYLRRAEEESQEDELTSLERQLNGFEEKYGTIQELTARLNAGEIIDFGGLDVDVWSYLLKRKEELVGRVLVRD</sequence>
<feature type="domain" description="Helix-turn-helix" evidence="2">
    <location>
        <begin position="84"/>
        <end position="129"/>
    </location>
</feature>
<dbReference type="SUPFAM" id="SSF46955">
    <property type="entry name" value="Putative DNA-binding domain"/>
    <property type="match status" value="1"/>
</dbReference>
<evidence type="ECO:0000259" key="2">
    <source>
        <dbReference type="Pfam" id="PF12728"/>
    </source>
</evidence>
<dbReference type="InterPro" id="IPR009061">
    <property type="entry name" value="DNA-bd_dom_put_sf"/>
</dbReference>
<name>A0ABV5L1N2_9BACL</name>
<protein>
    <submittedName>
        <fullName evidence="3">Helix-turn-helix domain-containing protein</fullName>
    </submittedName>
</protein>
<evidence type="ECO:0000313" key="3">
    <source>
        <dbReference type="EMBL" id="MFB9330716.1"/>
    </source>
</evidence>
<gene>
    <name evidence="3" type="ORF">ACFFSY_32650</name>
</gene>
<dbReference type="Pfam" id="PF12728">
    <property type="entry name" value="HTH_17"/>
    <property type="match status" value="1"/>
</dbReference>
<dbReference type="RefSeq" id="WP_377502358.1">
    <property type="nucleotide sequence ID" value="NZ_JBHMDO010000053.1"/>
</dbReference>
<organism evidence="3 4">
    <name type="scientific">Paenibacillus aurantiacus</name>
    <dbReference type="NCBI Taxonomy" id="1936118"/>
    <lineage>
        <taxon>Bacteria</taxon>
        <taxon>Bacillati</taxon>
        <taxon>Bacillota</taxon>
        <taxon>Bacilli</taxon>
        <taxon>Bacillales</taxon>
        <taxon>Paenibacillaceae</taxon>
        <taxon>Paenibacillus</taxon>
    </lineage>
</organism>
<proteinExistence type="predicted"/>
<evidence type="ECO:0000256" key="1">
    <source>
        <dbReference type="SAM" id="Coils"/>
    </source>
</evidence>
<comment type="caution">
    <text evidence="3">The sequence shown here is derived from an EMBL/GenBank/DDBJ whole genome shotgun (WGS) entry which is preliminary data.</text>
</comment>
<accession>A0ABV5L1N2</accession>
<reference evidence="3 4" key="1">
    <citation type="submission" date="2024-09" db="EMBL/GenBank/DDBJ databases">
        <authorList>
            <person name="Sun Q."/>
            <person name="Mori K."/>
        </authorList>
    </citation>
    <scope>NUCLEOTIDE SEQUENCE [LARGE SCALE GENOMIC DNA]</scope>
    <source>
        <strain evidence="3 4">TISTR 2452</strain>
    </source>
</reference>
<keyword evidence="4" id="KW-1185">Reference proteome</keyword>
<dbReference type="InterPro" id="IPR041657">
    <property type="entry name" value="HTH_17"/>
</dbReference>
<dbReference type="Proteomes" id="UP001589747">
    <property type="component" value="Unassembled WGS sequence"/>
</dbReference>
<keyword evidence="1" id="KW-0175">Coiled coil</keyword>
<evidence type="ECO:0000313" key="4">
    <source>
        <dbReference type="Proteomes" id="UP001589747"/>
    </source>
</evidence>
<feature type="coiled-coil region" evidence="1">
    <location>
        <begin position="140"/>
        <end position="183"/>
    </location>
</feature>